<evidence type="ECO:0000256" key="5">
    <source>
        <dbReference type="SAM" id="MobiDB-lite"/>
    </source>
</evidence>
<dbReference type="CDD" id="cd18795">
    <property type="entry name" value="SF2_C_Ski2"/>
    <property type="match status" value="1"/>
</dbReference>
<dbReference type="GO" id="GO:0003676">
    <property type="term" value="F:nucleic acid binding"/>
    <property type="evidence" value="ECO:0007669"/>
    <property type="project" value="InterPro"/>
</dbReference>
<dbReference type="InterPro" id="IPR011545">
    <property type="entry name" value="DEAD/DEAH_box_helicase_dom"/>
</dbReference>
<dbReference type="SMART" id="SM00487">
    <property type="entry name" value="DEXDc"/>
    <property type="match status" value="1"/>
</dbReference>
<evidence type="ECO:0008006" key="10">
    <source>
        <dbReference type="Google" id="ProtNLM"/>
    </source>
</evidence>
<evidence type="ECO:0000256" key="3">
    <source>
        <dbReference type="ARBA" id="ARBA00022806"/>
    </source>
</evidence>
<keyword evidence="1" id="KW-0547">Nucleotide-binding</keyword>
<dbReference type="GO" id="GO:0016787">
    <property type="term" value="F:hydrolase activity"/>
    <property type="evidence" value="ECO:0007669"/>
    <property type="project" value="UniProtKB-KW"/>
</dbReference>
<feature type="region of interest" description="Disordered" evidence="5">
    <location>
        <begin position="566"/>
        <end position="604"/>
    </location>
</feature>
<evidence type="ECO:0000313" key="8">
    <source>
        <dbReference type="EMBL" id="KAF7507459.1"/>
    </source>
</evidence>
<evidence type="ECO:0000259" key="7">
    <source>
        <dbReference type="PROSITE" id="PS51194"/>
    </source>
</evidence>
<dbReference type="Gene3D" id="3.40.50.300">
    <property type="entry name" value="P-loop containing nucleotide triphosphate hydrolases"/>
    <property type="match status" value="2"/>
</dbReference>
<keyword evidence="9" id="KW-1185">Reference proteome</keyword>
<dbReference type="SUPFAM" id="SSF52540">
    <property type="entry name" value="P-loop containing nucleoside triphosphate hydrolases"/>
    <property type="match status" value="1"/>
</dbReference>
<name>A0A8H7E1U7_9EURO</name>
<gene>
    <name evidence="8" type="ORF">GJ744_010390</name>
</gene>
<feature type="domain" description="Helicase C-terminal" evidence="7">
    <location>
        <begin position="1252"/>
        <end position="1429"/>
    </location>
</feature>
<dbReference type="PANTHER" id="PTHR44533:SF4">
    <property type="entry name" value="DEAD_H RNA HELICASE, PUTATIVE-RELATED"/>
    <property type="match status" value="1"/>
</dbReference>
<dbReference type="InterPro" id="IPR059032">
    <property type="entry name" value="WHD_DDX60"/>
</dbReference>
<proteinExistence type="predicted"/>
<feature type="domain" description="Helicase ATP-binding" evidence="6">
    <location>
        <begin position="803"/>
        <end position="976"/>
    </location>
</feature>
<dbReference type="Pfam" id="PF00270">
    <property type="entry name" value="DEAD"/>
    <property type="match status" value="1"/>
</dbReference>
<keyword evidence="2" id="KW-0378">Hydrolase</keyword>
<dbReference type="InterPro" id="IPR014001">
    <property type="entry name" value="Helicase_ATP-bd"/>
</dbReference>
<dbReference type="PANTHER" id="PTHR44533">
    <property type="entry name" value="DEAD/H RNA HELICASE, PUTATIVE-RELATED"/>
    <property type="match status" value="1"/>
</dbReference>
<dbReference type="SMART" id="SM00490">
    <property type="entry name" value="HELICc"/>
    <property type="match status" value="1"/>
</dbReference>
<dbReference type="InterPro" id="IPR052431">
    <property type="entry name" value="SKI2_subfamily_helicases"/>
</dbReference>
<dbReference type="CDD" id="cd18025">
    <property type="entry name" value="DEXHc_DDX60"/>
    <property type="match status" value="1"/>
</dbReference>
<comment type="caution">
    <text evidence="8">The sequence shown here is derived from an EMBL/GenBank/DDBJ whole genome shotgun (WGS) entry which is preliminary data.</text>
</comment>
<dbReference type="Pfam" id="PF23002">
    <property type="entry name" value="PIN-like_DDX60"/>
    <property type="match status" value="1"/>
</dbReference>
<accession>A0A8H7E1U7</accession>
<keyword evidence="4" id="KW-0067">ATP-binding</keyword>
<dbReference type="Pfam" id="PF26076">
    <property type="entry name" value="WHD_DDX60"/>
    <property type="match status" value="1"/>
</dbReference>
<dbReference type="PROSITE" id="PS51194">
    <property type="entry name" value="HELICASE_CTER"/>
    <property type="match status" value="1"/>
</dbReference>
<dbReference type="GO" id="GO:0005524">
    <property type="term" value="F:ATP binding"/>
    <property type="evidence" value="ECO:0007669"/>
    <property type="project" value="UniProtKB-KW"/>
</dbReference>
<protein>
    <recommendedName>
        <fullName evidence="10">Helicase</fullName>
    </recommendedName>
</protein>
<sequence>MRGAFTCVKNRPSLRKAASVTPKEETDEGILLTWYENVPTRRVDLVGDYAGNELFFIEGDSLLLQCFSTSKVDLDDGFQMLHAIHAVENFLYGLLRRKCNFHVVFFDNHEDLCVQREGPASSRLKYLLTREILVRHLQLHLGQQHPRHQVRVFSSFQSEDFTHYLTTTSMYFLMCHDGASTSALSTMERFNQISDDHHPKEGDSAIKLESKVGFRGQGDNRIGFRYMIYEFIRQGYNVALLNGLEWKDSKVITTVVEGFGQSHAHLSVDFPTYQGRQEDPKFSIDMEKLEQLEMLQDMTERDILTVLTLSELLKQDHTGYRLGQASAFILHTAILRLYPLSVRRFDRKPFRQESEEFLLQFSEKARHILQIRSYKQLVGTHATRYDLMDLLDGRIFYAAAHAVEQGFKVSTTDGLLWSEYQRLTAIIGKFHNIDLPISTSQNPLQSTFPILKSSGHAAEALPSSRHSSVMPFRNPIFDHHLAAIKLTIDDNLLKNSHSNSAKTFKEISHWHNSKRRLGHKTPLPKLGFFALRRNQRYMAEMMAYAASLTNAIGKSLEPEVIVQSAAKDHNKDDRKKFNGKDGKDFAKGNPLQLAPKNKKGGPNSGRAAAYAAAAALKASKTEVKGTQSLAVWRLRCKELDEESDPLIRYSTAQKIWHSLGKLEMDVVGTEVELYSVGVLTLIWMRYCKERKRDLGLGVAALVWDHIVRLTEMAGLTKSIVSKIELTVKVLRLPKITISKPPSSDRPLSFRFALDYIGLDGLAIAMDPTEFQLLHCGPYFDRSMDSGPDGRVTFEPDGWQRKVLDAIDARKSLFVVAPTSSGKTFISFYAMKQILHSNDDDVLVYVAPTKALVTQIAAEIQARFSKSFTKPGRSVWAIHTRDYRINSPTGCQVLVTVPHILQIMLLAPSNAEKRNSWSCRVKRIIFDEVHCIGQAEDGIVWEQLLLLAPCPIIALSATVGNPEEFNRWLESTQASIGSDLVTVTHLHRYSDLRKFIYFPPKKVLFKGLEARTQLFLPGLDATTGDNRSFAFIHPTASLINTSRGMPDDLNLEARDCYTLWQRMSEHQTKDFMLDESLNPSKALPEIIHKSDVIVWEAELKKVLKRWMADRNSPFEAVRKDLQATVDAAEREEIYEVGNVSVDDYKEAQAVDQRDLCSTTLPMLSELHSRDALPAILFNYDRTMCEKICISLFEQLKAADALWKASSPKWVRKIAEYEKWQKERRISAAKKISVKTDSKSKRTKDDNDNFSKADLEQEIASIESSVWASFNPDAPTEGFHFADYKKLSTLELEEYVKQLLQRGQPEWLVEALKRGIGVHHAGMNRKYRQTVEMLFRKGFLRVVIATGTLALGINMPCKTVVFSGDSVFLTALNFRQAAGRAGRRGFDLLGNVIFQDIPQDKVYRLLSSRLPDLNGHFPISTTLVLRLFTLLHETKNSEYAVKAINSLLSQPRLYLGGAESKLTVLHHVRFSIEYLRRQFLLDTDGTPLNFAGCVSHLYFTENSSFAFHALLKAGYFHELCADIDSNRERVLRTMMLVLAHTFGRFPCRDADKERIERLVKRSPSLVFLPALPDDAEKVLRKHNEETLDIFKTYVQTYVEQHIREQDCRLPLTGINCGGDGPMMANGPLTPLPATSLRSPFAALSGYNDTFESIADLCRNVRSGVFLEESVIPHIAISPSETGQPLNAYLYDFFRHGDISALQKANGIRRGDIWFWLNDFSLVLATIITSLTNFVKPGQNGDMDMIDIQGSGDSYEKAQADAGREDSEESENSAEDDGSAAPAWEGRGVHSLLKVLKAFHMLKCEFDTKFKAMWA</sequence>
<evidence type="ECO:0000256" key="2">
    <source>
        <dbReference type="ARBA" id="ARBA00022801"/>
    </source>
</evidence>
<evidence type="ECO:0000256" key="1">
    <source>
        <dbReference type="ARBA" id="ARBA00022741"/>
    </source>
</evidence>
<dbReference type="EMBL" id="JAACFV010000068">
    <property type="protein sequence ID" value="KAF7507459.1"/>
    <property type="molecule type" value="Genomic_DNA"/>
</dbReference>
<dbReference type="OrthoDB" id="2320933at2759"/>
<dbReference type="GO" id="GO:0004386">
    <property type="term" value="F:helicase activity"/>
    <property type="evidence" value="ECO:0007669"/>
    <property type="project" value="UniProtKB-KW"/>
</dbReference>
<organism evidence="8 9">
    <name type="scientific">Endocarpon pusillum</name>
    <dbReference type="NCBI Taxonomy" id="364733"/>
    <lineage>
        <taxon>Eukaryota</taxon>
        <taxon>Fungi</taxon>
        <taxon>Dikarya</taxon>
        <taxon>Ascomycota</taxon>
        <taxon>Pezizomycotina</taxon>
        <taxon>Eurotiomycetes</taxon>
        <taxon>Chaetothyriomycetidae</taxon>
        <taxon>Verrucariales</taxon>
        <taxon>Verrucariaceae</taxon>
        <taxon>Endocarpon</taxon>
    </lineage>
</organism>
<feature type="compositionally biased region" description="Basic and acidic residues" evidence="5">
    <location>
        <begin position="1753"/>
        <end position="1762"/>
    </location>
</feature>
<evidence type="ECO:0000256" key="4">
    <source>
        <dbReference type="ARBA" id="ARBA00022840"/>
    </source>
</evidence>
<dbReference type="InterPro" id="IPR055124">
    <property type="entry name" value="PIN-like_DDX60"/>
</dbReference>
<evidence type="ECO:0000259" key="6">
    <source>
        <dbReference type="PROSITE" id="PS51192"/>
    </source>
</evidence>
<dbReference type="InterPro" id="IPR001650">
    <property type="entry name" value="Helicase_C-like"/>
</dbReference>
<dbReference type="FunFam" id="3.40.50.300:FF:001039">
    <property type="entry name" value="ATP-dependent RNA helicase DDX60"/>
    <property type="match status" value="1"/>
</dbReference>
<feature type="region of interest" description="Disordered" evidence="5">
    <location>
        <begin position="1753"/>
        <end position="1780"/>
    </location>
</feature>
<evidence type="ECO:0000313" key="9">
    <source>
        <dbReference type="Proteomes" id="UP000606974"/>
    </source>
</evidence>
<feature type="compositionally biased region" description="Acidic residues" evidence="5">
    <location>
        <begin position="1763"/>
        <end position="1775"/>
    </location>
</feature>
<dbReference type="Pfam" id="PF00271">
    <property type="entry name" value="Helicase_C"/>
    <property type="match status" value="1"/>
</dbReference>
<dbReference type="GO" id="GO:0005737">
    <property type="term" value="C:cytoplasm"/>
    <property type="evidence" value="ECO:0007669"/>
    <property type="project" value="TreeGrafter"/>
</dbReference>
<dbReference type="PROSITE" id="PS51192">
    <property type="entry name" value="HELICASE_ATP_BIND_1"/>
    <property type="match status" value="1"/>
</dbReference>
<keyword evidence="3" id="KW-0347">Helicase</keyword>
<dbReference type="Proteomes" id="UP000606974">
    <property type="component" value="Unassembled WGS sequence"/>
</dbReference>
<reference evidence="8" key="1">
    <citation type="submission" date="2020-02" db="EMBL/GenBank/DDBJ databases">
        <authorList>
            <person name="Palmer J.M."/>
        </authorList>
    </citation>
    <scope>NUCLEOTIDE SEQUENCE</scope>
    <source>
        <strain evidence="8">EPUS1.4</strain>
        <tissue evidence="8">Thallus</tissue>
    </source>
</reference>
<dbReference type="InterPro" id="IPR027417">
    <property type="entry name" value="P-loop_NTPase"/>
</dbReference>
<feature type="compositionally biased region" description="Basic and acidic residues" evidence="5">
    <location>
        <begin position="566"/>
        <end position="586"/>
    </location>
</feature>